<evidence type="ECO:0000256" key="4">
    <source>
        <dbReference type="ARBA" id="ARBA00023136"/>
    </source>
</evidence>
<comment type="caution">
    <text evidence="8">The sequence shown here is derived from an EMBL/GenBank/DDBJ whole genome shotgun (WGS) entry which is preliminary data.</text>
</comment>
<comment type="subunit">
    <text evidence="5">NDH-1 is composed of 14 different subunits. Subunits NuoA, H, J, K, L, M, N constitute the membrane sector of the complex.</text>
</comment>
<dbReference type="Pfam" id="PF00361">
    <property type="entry name" value="Proton_antipo_M"/>
    <property type="match status" value="1"/>
</dbReference>
<dbReference type="InterPro" id="IPR010096">
    <property type="entry name" value="NADH-Q_OxRdtase_suN/2"/>
</dbReference>
<evidence type="ECO:0000256" key="6">
    <source>
        <dbReference type="RuleBase" id="RU000320"/>
    </source>
</evidence>
<feature type="transmembrane region" description="Helical" evidence="5">
    <location>
        <begin position="20"/>
        <end position="41"/>
    </location>
</feature>
<feature type="transmembrane region" description="Helical" evidence="5">
    <location>
        <begin position="90"/>
        <end position="109"/>
    </location>
</feature>
<feature type="transmembrane region" description="Helical" evidence="5">
    <location>
        <begin position="314"/>
        <end position="334"/>
    </location>
</feature>
<dbReference type="GO" id="GO:0012505">
    <property type="term" value="C:endomembrane system"/>
    <property type="evidence" value="ECO:0007669"/>
    <property type="project" value="UniProtKB-SubCell"/>
</dbReference>
<evidence type="ECO:0000256" key="3">
    <source>
        <dbReference type="ARBA" id="ARBA00022989"/>
    </source>
</evidence>
<evidence type="ECO:0000313" key="9">
    <source>
        <dbReference type="Proteomes" id="UP000824156"/>
    </source>
</evidence>
<feature type="transmembrane region" description="Helical" evidence="5">
    <location>
        <begin position="425"/>
        <end position="446"/>
    </location>
</feature>
<reference evidence="8" key="2">
    <citation type="submission" date="2021-04" db="EMBL/GenBank/DDBJ databases">
        <authorList>
            <person name="Gilroy R."/>
        </authorList>
    </citation>
    <scope>NUCLEOTIDE SEQUENCE</scope>
    <source>
        <strain evidence="8">1719</strain>
    </source>
</reference>
<feature type="transmembrane region" description="Helical" evidence="5">
    <location>
        <begin position="173"/>
        <end position="193"/>
    </location>
</feature>
<protein>
    <recommendedName>
        <fullName evidence="5">NADH-quinone oxidoreductase subunit N</fullName>
        <ecNumber evidence="5">7.1.1.-</ecNumber>
    </recommendedName>
    <alternativeName>
        <fullName evidence="5">NADH dehydrogenase I subunit N</fullName>
    </alternativeName>
    <alternativeName>
        <fullName evidence="5">NDH-1 subunit N</fullName>
    </alternativeName>
</protein>
<dbReference type="AlphaFoldDB" id="A0A9D1W729"/>
<comment type="catalytic activity">
    <reaction evidence="5">
        <text>a quinone + NADH + 5 H(+)(in) = a quinol + NAD(+) + 4 H(+)(out)</text>
        <dbReference type="Rhea" id="RHEA:57888"/>
        <dbReference type="ChEBI" id="CHEBI:15378"/>
        <dbReference type="ChEBI" id="CHEBI:24646"/>
        <dbReference type="ChEBI" id="CHEBI:57540"/>
        <dbReference type="ChEBI" id="CHEBI:57945"/>
        <dbReference type="ChEBI" id="CHEBI:132124"/>
    </reaction>
</comment>
<dbReference type="InterPro" id="IPR001750">
    <property type="entry name" value="ND/Mrp_TM"/>
</dbReference>
<gene>
    <name evidence="5" type="primary">nuoN</name>
    <name evidence="8" type="ORF">H9853_00085</name>
</gene>
<feature type="transmembrane region" description="Helical" evidence="5">
    <location>
        <begin position="139"/>
        <end position="161"/>
    </location>
</feature>
<comment type="subcellular location">
    <subcellularLocation>
        <location evidence="5">Cell membrane</location>
        <topology evidence="5">Multi-pass membrane protein</topology>
    </subcellularLocation>
    <subcellularLocation>
        <location evidence="1">Endomembrane system</location>
        <topology evidence="1">Multi-pass membrane protein</topology>
    </subcellularLocation>
    <subcellularLocation>
        <location evidence="6">Membrane</location>
        <topology evidence="6">Multi-pass membrane protein</topology>
    </subcellularLocation>
</comment>
<feature type="transmembrane region" description="Helical" evidence="5">
    <location>
        <begin position="48"/>
        <end position="66"/>
    </location>
</feature>
<feature type="transmembrane region" description="Helical" evidence="5">
    <location>
        <begin position="251"/>
        <end position="273"/>
    </location>
</feature>
<dbReference type="GO" id="GO:0042773">
    <property type="term" value="P:ATP synthesis coupled electron transport"/>
    <property type="evidence" value="ECO:0007669"/>
    <property type="project" value="InterPro"/>
</dbReference>
<dbReference type="EC" id="7.1.1.-" evidence="5"/>
<dbReference type="PANTHER" id="PTHR22773">
    <property type="entry name" value="NADH DEHYDROGENASE"/>
    <property type="match status" value="1"/>
</dbReference>
<comment type="function">
    <text evidence="5">NDH-1 shuttles electrons from NADH, via FMN and iron-sulfur (Fe-S) centers, to quinones in the respiratory chain. The immediate electron acceptor for the enzyme in this species is believed to be a menaquinone. Couples the redox reaction to proton translocation (for every two electrons transferred, four hydrogen ions are translocated across the cytoplasmic membrane), and thus conserves the redox energy in a proton gradient.</text>
</comment>
<dbReference type="GO" id="GO:0008137">
    <property type="term" value="F:NADH dehydrogenase (ubiquinone) activity"/>
    <property type="evidence" value="ECO:0007669"/>
    <property type="project" value="InterPro"/>
</dbReference>
<dbReference type="GO" id="GO:0005886">
    <property type="term" value="C:plasma membrane"/>
    <property type="evidence" value="ECO:0007669"/>
    <property type="project" value="UniProtKB-SubCell"/>
</dbReference>
<keyword evidence="5" id="KW-0874">Quinone</keyword>
<keyword evidence="2 5" id="KW-0812">Transmembrane</keyword>
<dbReference type="EMBL" id="DXEZ01000002">
    <property type="protein sequence ID" value="HIX53398.1"/>
    <property type="molecule type" value="Genomic_DNA"/>
</dbReference>
<keyword evidence="5" id="KW-1278">Translocase</keyword>
<reference evidence="8" key="1">
    <citation type="journal article" date="2021" name="PeerJ">
        <title>Extensive microbial diversity within the chicken gut microbiome revealed by metagenomics and culture.</title>
        <authorList>
            <person name="Gilroy R."/>
            <person name="Ravi A."/>
            <person name="Getino M."/>
            <person name="Pursley I."/>
            <person name="Horton D.L."/>
            <person name="Alikhan N.F."/>
            <person name="Baker D."/>
            <person name="Gharbi K."/>
            <person name="Hall N."/>
            <person name="Watson M."/>
            <person name="Adriaenssens E.M."/>
            <person name="Foster-Nyarko E."/>
            <person name="Jarju S."/>
            <person name="Secka A."/>
            <person name="Antonio M."/>
            <person name="Oren A."/>
            <person name="Chaudhuri R.R."/>
            <person name="La Ragione R."/>
            <person name="Hildebrand F."/>
            <person name="Pallen M.J."/>
        </authorList>
    </citation>
    <scope>NUCLEOTIDE SEQUENCE</scope>
    <source>
        <strain evidence="8">1719</strain>
    </source>
</reference>
<keyword evidence="5" id="KW-0813">Transport</keyword>
<feature type="transmembrane region" description="Helical" evidence="5">
    <location>
        <begin position="340"/>
        <end position="361"/>
    </location>
</feature>
<proteinExistence type="inferred from homology"/>
<feature type="transmembrane region" description="Helical" evidence="5">
    <location>
        <begin position="116"/>
        <end position="133"/>
    </location>
</feature>
<keyword evidence="5" id="KW-1003">Cell membrane</keyword>
<comment type="similarity">
    <text evidence="5">Belongs to the complex I subunit 2 family.</text>
</comment>
<feature type="transmembrane region" description="Helical" evidence="5">
    <location>
        <begin position="467"/>
        <end position="494"/>
    </location>
</feature>
<feature type="transmembrane region" description="Helical" evidence="5">
    <location>
        <begin position="213"/>
        <end position="230"/>
    </location>
</feature>
<accession>A0A9D1W729</accession>
<keyword evidence="3 5" id="KW-1133">Transmembrane helix</keyword>
<evidence type="ECO:0000256" key="5">
    <source>
        <dbReference type="HAMAP-Rule" id="MF_00445"/>
    </source>
</evidence>
<name>A0A9D1W729_9SPHI</name>
<feature type="domain" description="NADH:quinone oxidoreductase/Mrp antiporter transmembrane" evidence="7">
    <location>
        <begin position="136"/>
        <end position="422"/>
    </location>
</feature>
<evidence type="ECO:0000259" key="7">
    <source>
        <dbReference type="Pfam" id="PF00361"/>
    </source>
</evidence>
<evidence type="ECO:0000313" key="8">
    <source>
        <dbReference type="EMBL" id="HIX53398.1"/>
    </source>
</evidence>
<evidence type="ECO:0000256" key="2">
    <source>
        <dbReference type="ARBA" id="ARBA00022692"/>
    </source>
</evidence>
<keyword evidence="4 5" id="KW-0472">Membrane</keyword>
<dbReference type="HAMAP" id="MF_00445">
    <property type="entry name" value="NDH1_NuoN_1"/>
    <property type="match status" value="1"/>
</dbReference>
<organism evidence="8 9">
    <name type="scientific">Candidatus Sphingobacterium stercoripullorum</name>
    <dbReference type="NCBI Taxonomy" id="2838759"/>
    <lineage>
        <taxon>Bacteria</taxon>
        <taxon>Pseudomonadati</taxon>
        <taxon>Bacteroidota</taxon>
        <taxon>Sphingobacteriia</taxon>
        <taxon>Sphingobacteriales</taxon>
        <taxon>Sphingobacteriaceae</taxon>
        <taxon>Sphingobacterium</taxon>
    </lineage>
</organism>
<feature type="transmembrane region" description="Helical" evidence="5">
    <location>
        <begin position="382"/>
        <end position="405"/>
    </location>
</feature>
<keyword evidence="5" id="KW-0520">NAD</keyword>
<dbReference type="Proteomes" id="UP000824156">
    <property type="component" value="Unassembled WGS sequence"/>
</dbReference>
<sequence length="495" mass="54588">MFQPSSAVALVLDDILGSLPWILPEIVLSVTFLLLLVISILKGEKKKQIGLCLSLLGLGIAGYQLFQQNSMNSSELLLFANTYKVDNISIKYSLLITLFTVLLTIYAYFSLTKEKLIELFALLIAATLGMYALCSSTHWLMTFIAIETVSLCSYAMVGYFSNNRFETEAAMKYALFGATCSAIMLYGISLAYAQTGTLNFTSPEYLMGLAEGSNAMISVSILFILIGFAFKLSMIPVHFWTPDVYQGAPTVVTAFIASVPKIAVSIMLFRWVEANAYTAYMYSDVLVYSLVILSLASMWAGNLAALVQSNAKRLMAYSSIGHTGIIIMLILFTRDQHNSFFYYLTAYSIATIGVFIAIDVLENKTGSQEINSYYGLGAKLPVLFICFTILLTSLAGIPPLMGFVGKLLVFSEAFKVYQYTGDVSTLLLLISGALTTVVSLFYYFKIPLYAFLKQGSGSQQISNKHTALYTAIIILTIFTIILGVFPQIVFNIYFK</sequence>
<dbReference type="GO" id="GO:0048038">
    <property type="term" value="F:quinone binding"/>
    <property type="evidence" value="ECO:0007669"/>
    <property type="project" value="UniProtKB-KW"/>
</dbReference>
<dbReference type="GO" id="GO:0050136">
    <property type="term" value="F:NADH dehydrogenase (quinone) (non-electrogenic) activity"/>
    <property type="evidence" value="ECO:0007669"/>
    <property type="project" value="UniProtKB-UniRule"/>
</dbReference>
<feature type="transmembrane region" description="Helical" evidence="5">
    <location>
        <begin position="285"/>
        <end position="307"/>
    </location>
</feature>
<evidence type="ECO:0000256" key="1">
    <source>
        <dbReference type="ARBA" id="ARBA00004127"/>
    </source>
</evidence>